<dbReference type="InterPro" id="IPR009959">
    <property type="entry name" value="Cyclase_SnoaL-like"/>
</dbReference>
<evidence type="ECO:0008006" key="3">
    <source>
        <dbReference type="Google" id="ProtNLM"/>
    </source>
</evidence>
<dbReference type="Pfam" id="PF07366">
    <property type="entry name" value="SnoaL"/>
    <property type="match status" value="1"/>
</dbReference>
<dbReference type="Proteomes" id="UP001319867">
    <property type="component" value="Chromosome"/>
</dbReference>
<gene>
    <name evidence="1" type="ORF">GENT5_05790</name>
</gene>
<evidence type="ECO:0000313" key="2">
    <source>
        <dbReference type="Proteomes" id="UP001319867"/>
    </source>
</evidence>
<dbReference type="Gene3D" id="3.10.450.50">
    <property type="match status" value="1"/>
</dbReference>
<name>A0ABN6KYC0_9FLAO</name>
<protein>
    <recommendedName>
        <fullName evidence="3">Polyketide cyclase</fullName>
    </recommendedName>
</protein>
<sequence>MKNKEIVKQFLEQVRSGKFPEKAGLYMSDSILAHQMNSENETTVIRTPQNYSEHIEDFVQMFGQFSFEITDLIAEEDKVYARWKQIGNHLAEIDGYQPTGNPLIEIASCVYRLENNKIAEYWIQIDRLGFEKQLQQNG</sequence>
<evidence type="ECO:0000313" key="1">
    <source>
        <dbReference type="EMBL" id="BDB54274.1"/>
    </source>
</evidence>
<dbReference type="RefSeq" id="WP_229318017.1">
    <property type="nucleotide sequence ID" value="NZ_AP025184.1"/>
</dbReference>
<dbReference type="InterPro" id="IPR032710">
    <property type="entry name" value="NTF2-like_dom_sf"/>
</dbReference>
<reference evidence="1 2" key="1">
    <citation type="journal article" date="2022" name="Int. J. Syst. Evol. Microbiol.">
        <title>Flavobacterium ammonificans sp. nov. and Flavobacterium ammoniigenes sp. nov., ammonifying bacteria isolated from surface river water.</title>
        <authorList>
            <person name="Watanabe K."/>
            <person name="Kitamura T."/>
            <person name="Ogata Y."/>
            <person name="Shindo C."/>
            <person name="Suda W."/>
        </authorList>
    </citation>
    <scope>NUCLEOTIDE SEQUENCE [LARGE SCALE GENOMIC DNA]</scope>
    <source>
        <strain evidence="1 2">GENT5</strain>
    </source>
</reference>
<accession>A0ABN6KYC0</accession>
<keyword evidence="2" id="KW-1185">Reference proteome</keyword>
<proteinExistence type="predicted"/>
<dbReference type="EMBL" id="AP025184">
    <property type="protein sequence ID" value="BDB54274.1"/>
    <property type="molecule type" value="Genomic_DNA"/>
</dbReference>
<organism evidence="1 2">
    <name type="scientific">Flavobacterium ammoniigenes</name>
    <dbReference type="NCBI Taxonomy" id="1751095"/>
    <lineage>
        <taxon>Bacteria</taxon>
        <taxon>Pseudomonadati</taxon>
        <taxon>Bacteroidota</taxon>
        <taxon>Flavobacteriia</taxon>
        <taxon>Flavobacteriales</taxon>
        <taxon>Flavobacteriaceae</taxon>
        <taxon>Flavobacterium</taxon>
    </lineage>
</organism>
<reference evidence="1 2" key="2">
    <citation type="journal article" date="2022" name="Microorganisms">
        <title>Complete Genome Sequences of Two Flavobacterium ammonificans Strains and a Flavobacterium ammoniigenes Strain of Ammonifying Bacterioplankton Isolated from Surface River Water.</title>
        <authorList>
            <person name="Suda W."/>
            <person name="Ogata Y."/>
            <person name="Shindo C."/>
            <person name="Watanabe K."/>
        </authorList>
    </citation>
    <scope>NUCLEOTIDE SEQUENCE [LARGE SCALE GENOMIC DNA]</scope>
    <source>
        <strain evidence="1 2">GENT5</strain>
    </source>
</reference>
<dbReference type="SUPFAM" id="SSF54427">
    <property type="entry name" value="NTF2-like"/>
    <property type="match status" value="1"/>
</dbReference>